<gene>
    <name evidence="1" type="ORF">J2Z53_001478</name>
</gene>
<sequence length="77" mass="9050">MGLPLLILPRNLAIGDIIAYANEKTLNEEDRKSRYTFAGSVYFKRMQEEGLYITDRKLIEEKIKKLNLDNIFEEKLN</sequence>
<evidence type="ECO:0000313" key="1">
    <source>
        <dbReference type="EMBL" id="MBP1889895.1"/>
    </source>
</evidence>
<dbReference type="EMBL" id="JAGGJZ010000003">
    <property type="protein sequence ID" value="MBP1889895.1"/>
    <property type="molecule type" value="Genomic_DNA"/>
</dbReference>
<protein>
    <submittedName>
        <fullName evidence="1">Uncharacterized protein</fullName>
    </submittedName>
</protein>
<dbReference type="Proteomes" id="UP000783390">
    <property type="component" value="Unassembled WGS sequence"/>
</dbReference>
<reference evidence="1 2" key="1">
    <citation type="submission" date="2021-03" db="EMBL/GenBank/DDBJ databases">
        <title>Genomic Encyclopedia of Type Strains, Phase IV (KMG-IV): sequencing the most valuable type-strain genomes for metagenomic binning, comparative biology and taxonomic classification.</title>
        <authorList>
            <person name="Goeker M."/>
        </authorList>
    </citation>
    <scope>NUCLEOTIDE SEQUENCE [LARGE SCALE GENOMIC DNA]</scope>
    <source>
        <strain evidence="1 2">DSM 3984</strain>
    </source>
</reference>
<accession>A0ABS4F0Y6</accession>
<evidence type="ECO:0000313" key="2">
    <source>
        <dbReference type="Proteomes" id="UP000783390"/>
    </source>
</evidence>
<proteinExistence type="predicted"/>
<keyword evidence="2" id="KW-1185">Reference proteome</keyword>
<comment type="caution">
    <text evidence="1">The sequence shown here is derived from an EMBL/GenBank/DDBJ whole genome shotgun (WGS) entry which is preliminary data.</text>
</comment>
<name>A0ABS4F0Y6_9CLOT</name>
<organism evidence="1 2">
    <name type="scientific">Clostridium moniliforme</name>
    <dbReference type="NCBI Taxonomy" id="39489"/>
    <lineage>
        <taxon>Bacteria</taxon>
        <taxon>Bacillati</taxon>
        <taxon>Bacillota</taxon>
        <taxon>Clostridia</taxon>
        <taxon>Eubacteriales</taxon>
        <taxon>Clostridiaceae</taxon>
        <taxon>Clostridium</taxon>
    </lineage>
</organism>